<name>A0A1U9URU2_CUPNE</name>
<dbReference type="InterPro" id="IPR036188">
    <property type="entry name" value="FAD/NAD-bd_sf"/>
</dbReference>
<dbReference type="GO" id="GO:0005737">
    <property type="term" value="C:cytoplasm"/>
    <property type="evidence" value="ECO:0007669"/>
    <property type="project" value="TreeGrafter"/>
</dbReference>
<evidence type="ECO:0000259" key="2">
    <source>
        <dbReference type="Pfam" id="PF01266"/>
    </source>
</evidence>
<dbReference type="Pfam" id="PF01266">
    <property type="entry name" value="DAO"/>
    <property type="match status" value="1"/>
</dbReference>
<dbReference type="EMBL" id="CP017757">
    <property type="protein sequence ID" value="AQV94855.1"/>
    <property type="molecule type" value="Genomic_DNA"/>
</dbReference>
<dbReference type="SUPFAM" id="SSF51905">
    <property type="entry name" value="FAD/NAD(P)-binding domain"/>
    <property type="match status" value="1"/>
</dbReference>
<sequence length="498" mass="53308">MIERANANSGDELGYAGGAWHIQATGATATARAAMSAVANTASPVARAGKEGQIRAALDAYRPFGGWLEKPDDLQPQLEGDISADVIIVGAGFVGLSTALELAAAGAKVVVLEREFAGFGASGRNAGYLAGGQGLEYELFLKRVGREQAKKIVSFYDEGVSYVEGKLDEYEIDCDYNASGIIRAGVHSSQEEKVRKSMRIAAELGHQSQFLDEREMRARGIPPAFLFGAHSANGGTLDPGKYVLGLRRAAIRAGVKLCENTPLLSYSDGPIVKVQTARGSASAPVLVLATNAYTPQIGLLGDKVMPFRVSAIETEPLSAAQLAALGWPRREGIVTVHWTMESHRLTARNTLVLTTKRIHYVYGSQTPHVPDNDAYRELVVALHDRFPALKDLAIRACWSGYVSMAGDALPVVGETGGQQNIFYTAGCSGHGVGSQSLMGHLLAERIRGTEHPLLSALRHKTPSTLPEPLRWCAVNGLIGVTNTLDEQLNRKVRRSVIA</sequence>
<dbReference type="GO" id="GO:0016491">
    <property type="term" value="F:oxidoreductase activity"/>
    <property type="evidence" value="ECO:0007669"/>
    <property type="project" value="UniProtKB-KW"/>
</dbReference>
<keyword evidence="1" id="KW-0560">Oxidoreductase</keyword>
<evidence type="ECO:0000313" key="3">
    <source>
        <dbReference type="EMBL" id="AQV94855.1"/>
    </source>
</evidence>
<dbReference type="AlphaFoldDB" id="A0A1U9URU2"/>
<protein>
    <submittedName>
        <fullName evidence="3">FAD-dependent oxidoreductase</fullName>
    </submittedName>
</protein>
<evidence type="ECO:0000256" key="1">
    <source>
        <dbReference type="ARBA" id="ARBA00023002"/>
    </source>
</evidence>
<dbReference type="InterPro" id="IPR006076">
    <property type="entry name" value="FAD-dep_OxRdtase"/>
</dbReference>
<dbReference type="KEGG" id="cuh:BJN34_13295"/>
<reference evidence="4" key="1">
    <citation type="submission" date="2017-02" db="EMBL/GenBank/DDBJ databases">
        <title>Complete genome sequence of Cupriavidus necator strain NH9, a 3-chlorobenzoate degrader.</title>
        <authorList>
            <person name="Moriuchi R."/>
            <person name="Dohra H."/>
            <person name="Ogawa N."/>
        </authorList>
    </citation>
    <scope>NUCLEOTIDE SEQUENCE [LARGE SCALE GENOMIC DNA]</scope>
    <source>
        <strain evidence="4">NH9</strain>
    </source>
</reference>
<proteinExistence type="predicted"/>
<evidence type="ECO:0000313" key="4">
    <source>
        <dbReference type="Proteomes" id="UP000189627"/>
    </source>
</evidence>
<dbReference type="PRINTS" id="PR00420">
    <property type="entry name" value="RNGMNOXGNASE"/>
</dbReference>
<dbReference type="Gene3D" id="3.50.50.60">
    <property type="entry name" value="FAD/NAD(P)-binding domain"/>
    <property type="match status" value="1"/>
</dbReference>
<feature type="domain" description="FAD dependent oxidoreductase" evidence="2">
    <location>
        <begin position="85"/>
        <end position="445"/>
    </location>
</feature>
<accession>A0A1U9URU2</accession>
<dbReference type="PANTHER" id="PTHR13847:SF281">
    <property type="entry name" value="FAD DEPENDENT OXIDOREDUCTASE DOMAIN-CONTAINING PROTEIN"/>
    <property type="match status" value="1"/>
</dbReference>
<organism evidence="3 4">
    <name type="scientific">Cupriavidus necator</name>
    <name type="common">Alcaligenes eutrophus</name>
    <name type="synonym">Ralstonia eutropha</name>
    <dbReference type="NCBI Taxonomy" id="106590"/>
    <lineage>
        <taxon>Bacteria</taxon>
        <taxon>Pseudomonadati</taxon>
        <taxon>Pseudomonadota</taxon>
        <taxon>Betaproteobacteria</taxon>
        <taxon>Burkholderiales</taxon>
        <taxon>Burkholderiaceae</taxon>
        <taxon>Cupriavidus</taxon>
    </lineage>
</organism>
<gene>
    <name evidence="3" type="ORF">BJN34_13295</name>
</gene>
<dbReference type="Gene3D" id="3.30.9.10">
    <property type="entry name" value="D-Amino Acid Oxidase, subunit A, domain 2"/>
    <property type="match status" value="1"/>
</dbReference>
<dbReference type="PANTHER" id="PTHR13847">
    <property type="entry name" value="SARCOSINE DEHYDROGENASE-RELATED"/>
    <property type="match status" value="1"/>
</dbReference>
<dbReference type="Proteomes" id="UP000189627">
    <property type="component" value="Chromosome 1"/>
</dbReference>